<keyword evidence="2" id="KW-1185">Reference proteome</keyword>
<dbReference type="Proteomes" id="UP000693768">
    <property type="component" value="Segment"/>
</dbReference>
<name>A0A8E4UYA2_9CAUD</name>
<sequence length="119" mass="13889">MTETYDEYKLRQSLITDPDKMDGTNLLKFIDANWEELLFTDVSDSLYSITDKNELGYTIEVVKLSNKGRPVTDGPHPPMLKSEWYEYCIEQPDGSYKFNVQYMTNIVMRGYIKIIPNES</sequence>
<protein>
    <submittedName>
        <fullName evidence="1">Uncharacterized protein</fullName>
    </submittedName>
</protein>
<proteinExistence type="predicted"/>
<organism evidence="1 2">
    <name type="scientific">Maribacter phage Molly_1</name>
    <dbReference type="NCBI Taxonomy" id="2745685"/>
    <lineage>
        <taxon>Viruses</taxon>
        <taxon>Duplodnaviria</taxon>
        <taxon>Heunggongvirae</taxon>
        <taxon>Uroviricota</taxon>
        <taxon>Caudoviricetes</taxon>
        <taxon>Molycolviridae</taxon>
        <taxon>Mollyvirus</taxon>
        <taxon>Mollyvirus molly</taxon>
    </lineage>
</organism>
<gene>
    <name evidence="1" type="ORF">Molly1_171</name>
</gene>
<accession>A0A8E4UYA2</accession>
<evidence type="ECO:0000313" key="1">
    <source>
        <dbReference type="EMBL" id="QQO97468.1"/>
    </source>
</evidence>
<dbReference type="EMBL" id="MT732451">
    <property type="protein sequence ID" value="QQO97468.1"/>
    <property type="molecule type" value="Genomic_DNA"/>
</dbReference>
<reference evidence="1" key="1">
    <citation type="submission" date="2020-07" db="EMBL/GenBank/DDBJ databases">
        <title>Highly diverse flavobacterial phages as mortality factor during North Sea spring blooms.</title>
        <authorList>
            <person name="Bartlau N."/>
            <person name="Wichels A."/>
            <person name="Krohne G."/>
            <person name="Adriaenssens E.M."/>
            <person name="Heins A."/>
            <person name="Fuchs B.M."/>
            <person name="Amann R."/>
            <person name="Moraru C."/>
        </authorList>
    </citation>
    <scope>NUCLEOTIDE SEQUENCE</scope>
</reference>
<evidence type="ECO:0000313" key="2">
    <source>
        <dbReference type="Proteomes" id="UP000693768"/>
    </source>
</evidence>